<feature type="region of interest" description="Disordered" evidence="1">
    <location>
        <begin position="1"/>
        <end position="22"/>
    </location>
</feature>
<evidence type="ECO:0000313" key="3">
    <source>
        <dbReference type="EMBL" id="GFH54668.1"/>
    </source>
</evidence>
<sequence>MFSQELPSSVTPMESDEEIAPSNSMCFSQCLPDTGTQIIDARPTEAKRLQELDAISRQNLVTSVSRHMLFKALSGEPIDRTKLNKEAFPSNLTSERVVNAVVKEATLRMENVLGFTVQRPHDFVLKNKQMPAKFKDRLYIVNKIKDDDMGNHSKSIHSIHIDSQVEKGLLMLVLSFIYCKGEVKDHMRWLEAGVLYRLLHSIDENIPAVPQAGKHSHGGNISTMSILSADATDASAGSASLTPDVDIALEKFVHMDYLVKKKFERGGDVLQDDVFSYAIGPKAYLEVGRKQIIHFCAQVLDQAPDPTMLHEIEEEEEQEQEQVNEEMQE</sequence>
<dbReference type="Proteomes" id="UP001054902">
    <property type="component" value="Unassembled WGS sequence"/>
</dbReference>
<evidence type="ECO:0000256" key="1">
    <source>
        <dbReference type="SAM" id="MobiDB-lite"/>
    </source>
</evidence>
<dbReference type="InterPro" id="IPR002190">
    <property type="entry name" value="MHD_dom"/>
</dbReference>
<keyword evidence="4" id="KW-1185">Reference proteome</keyword>
<dbReference type="InterPro" id="IPR037445">
    <property type="entry name" value="MAGE"/>
</dbReference>
<accession>A0AAD3CYR5</accession>
<evidence type="ECO:0000259" key="2">
    <source>
        <dbReference type="Pfam" id="PF01454"/>
    </source>
</evidence>
<feature type="domain" description="MAGE" evidence="2">
    <location>
        <begin position="66"/>
        <end position="289"/>
    </location>
</feature>
<name>A0AAD3CYR5_9STRA</name>
<organism evidence="3 4">
    <name type="scientific">Chaetoceros tenuissimus</name>
    <dbReference type="NCBI Taxonomy" id="426638"/>
    <lineage>
        <taxon>Eukaryota</taxon>
        <taxon>Sar</taxon>
        <taxon>Stramenopiles</taxon>
        <taxon>Ochrophyta</taxon>
        <taxon>Bacillariophyta</taxon>
        <taxon>Coscinodiscophyceae</taxon>
        <taxon>Chaetocerotophycidae</taxon>
        <taxon>Chaetocerotales</taxon>
        <taxon>Chaetocerotaceae</taxon>
        <taxon>Chaetoceros</taxon>
    </lineage>
</organism>
<dbReference type="PANTHER" id="PTHR11736">
    <property type="entry name" value="MELANOMA-ASSOCIATED ANTIGEN MAGE ANTIGEN"/>
    <property type="match status" value="1"/>
</dbReference>
<protein>
    <recommendedName>
        <fullName evidence="2">MAGE domain-containing protein</fullName>
    </recommendedName>
</protein>
<comment type="caution">
    <text evidence="3">The sequence shown here is derived from an EMBL/GenBank/DDBJ whole genome shotgun (WGS) entry which is preliminary data.</text>
</comment>
<reference evidence="3 4" key="1">
    <citation type="journal article" date="2021" name="Sci. Rep.">
        <title>The genome of the diatom Chaetoceros tenuissimus carries an ancient integrated fragment of an extant virus.</title>
        <authorList>
            <person name="Hongo Y."/>
            <person name="Kimura K."/>
            <person name="Takaki Y."/>
            <person name="Yoshida Y."/>
            <person name="Baba S."/>
            <person name="Kobayashi G."/>
            <person name="Nagasaki K."/>
            <person name="Hano T."/>
            <person name="Tomaru Y."/>
        </authorList>
    </citation>
    <scope>NUCLEOTIDE SEQUENCE [LARGE SCALE GENOMIC DNA]</scope>
    <source>
        <strain evidence="3 4">NIES-3715</strain>
    </source>
</reference>
<feature type="compositionally biased region" description="Polar residues" evidence="1">
    <location>
        <begin position="1"/>
        <end position="12"/>
    </location>
</feature>
<dbReference type="PANTHER" id="PTHR11736:SF14">
    <property type="entry name" value="NSE3 HOMOLOG, SMC5-SMC6 COMPLEX COMPONENT"/>
    <property type="match status" value="1"/>
</dbReference>
<dbReference type="Pfam" id="PF01454">
    <property type="entry name" value="MAGE"/>
    <property type="match status" value="1"/>
</dbReference>
<dbReference type="Gene3D" id="1.10.10.1210">
    <property type="entry name" value="MAGE homology domain, winged helix WH2 motif"/>
    <property type="match status" value="1"/>
</dbReference>
<gene>
    <name evidence="3" type="ORF">CTEN210_11144</name>
</gene>
<dbReference type="GO" id="GO:0005634">
    <property type="term" value="C:nucleus"/>
    <property type="evidence" value="ECO:0007669"/>
    <property type="project" value="TreeGrafter"/>
</dbReference>
<evidence type="ECO:0000313" key="4">
    <source>
        <dbReference type="Proteomes" id="UP001054902"/>
    </source>
</evidence>
<dbReference type="EMBL" id="BLLK01000047">
    <property type="protein sequence ID" value="GFH54668.1"/>
    <property type="molecule type" value="Genomic_DNA"/>
</dbReference>
<dbReference type="InterPro" id="IPR041899">
    <property type="entry name" value="MAGE_WH2"/>
</dbReference>
<dbReference type="AlphaFoldDB" id="A0AAD3CYR5"/>
<proteinExistence type="predicted"/>